<feature type="domain" description="Mannosylglycerate hydrolase MGH1-like glycoside hydrolase" evidence="2">
    <location>
        <begin position="344"/>
        <end position="625"/>
    </location>
</feature>
<dbReference type="InterPro" id="IPR008928">
    <property type="entry name" value="6-hairpin_glycosidase_sf"/>
</dbReference>
<dbReference type="Proteomes" id="UP000199607">
    <property type="component" value="Unassembled WGS sequence"/>
</dbReference>
<sequence>MGRRESLAKGMKRDSTVLHGSTFLVTDGDGRQTRDHDGFYHRDMRHLDTYRLETADRPLETLETVDVRPGERLLHLCDPLELGARTLRVSRRQLVTNGLTEQVRVTNLTSESLTETLTLDVGTTFDDLFEVRGFQSEARTVRDISVETTNADDANDAAVTFCYDPADLNETWETVVRTSCGTVTDATVGDRRADATILVELELAPREDAVLFVGIHPNESDSTSHNPADTFDRARRNLDTREMEWEASTEDLVSTYSDVPLDLRLWESVLEESRENLLELCLDTENGPLFAAGVPWFATAFGRDSLIAAYQALPLTVEPAKGTCRYLAAHQADDVDTFRHAEPGKILHEIRHGELTLRESVPHSPYYGTIDATALFVILTHEVWAQSGDDAFVEDLWPHVERALAWLDEYGDRDGDGFVEYPTDGGGGGGLAHQAWKDSGDGIMHPDGSHPKGPLAVAEVQGYTYDAKRRAAVLARDVVDAPDLAETLETEAATLKRAFDEAFWLPEESFYAVALDGDNDPVETVATNPGHCLWSGIVPANRADDVIDRLIAEDMFSGWGIRTVSAAHDVYNPQSYHLGSIWPHDNSLIALGMARYERSDAVRTVAGGLVEAARDRGNDRLPELFAGFDREETDVPVEYGEACEPQAWAAATPIALLRALAGDVTLAVDKATPMEEAQSETR</sequence>
<gene>
    <name evidence="3" type="ORF">SAMN04487950_3315</name>
</gene>
<evidence type="ECO:0000313" key="4">
    <source>
        <dbReference type="Proteomes" id="UP000199607"/>
    </source>
</evidence>
<dbReference type="Pfam" id="PF14742">
    <property type="entry name" value="GDE_N_bis"/>
    <property type="match status" value="1"/>
</dbReference>
<organism evidence="3 4">
    <name type="scientific">Halogranum rubrum</name>
    <dbReference type="NCBI Taxonomy" id="553466"/>
    <lineage>
        <taxon>Archaea</taxon>
        <taxon>Methanobacteriati</taxon>
        <taxon>Methanobacteriota</taxon>
        <taxon>Stenosarchaea group</taxon>
        <taxon>Halobacteria</taxon>
        <taxon>Halobacteriales</taxon>
        <taxon>Haloferacaceae</taxon>
    </lineage>
</organism>
<dbReference type="Pfam" id="PF22422">
    <property type="entry name" value="MGH1-like_GH"/>
    <property type="match status" value="1"/>
</dbReference>
<name>A0A1I4GPA0_9EURY</name>
<dbReference type="InterPro" id="IPR054491">
    <property type="entry name" value="MGH1-like_GH"/>
</dbReference>
<dbReference type="STRING" id="553466.SAMN04487950_3315"/>
<proteinExistence type="predicted"/>
<evidence type="ECO:0000259" key="1">
    <source>
        <dbReference type="Pfam" id="PF14742"/>
    </source>
</evidence>
<evidence type="ECO:0000259" key="2">
    <source>
        <dbReference type="Pfam" id="PF22422"/>
    </source>
</evidence>
<dbReference type="InterPro" id="IPR032856">
    <property type="entry name" value="GDE_N_bis"/>
</dbReference>
<dbReference type="AlphaFoldDB" id="A0A1I4GPA0"/>
<keyword evidence="4" id="KW-1185">Reference proteome</keyword>
<dbReference type="GO" id="GO:0005975">
    <property type="term" value="P:carbohydrate metabolic process"/>
    <property type="evidence" value="ECO:0007669"/>
    <property type="project" value="InterPro"/>
</dbReference>
<feature type="domain" description="Putative glycogen debranching enzyme N-terminal" evidence="1">
    <location>
        <begin position="19"/>
        <end position="211"/>
    </location>
</feature>
<protein>
    <submittedName>
        <fullName evidence="3">Glycogen debranching enzyme (Alpha-1,6-glucosidase)</fullName>
    </submittedName>
</protein>
<dbReference type="SUPFAM" id="SSF48208">
    <property type="entry name" value="Six-hairpin glycosidases"/>
    <property type="match status" value="1"/>
</dbReference>
<dbReference type="EMBL" id="FOTC01000004">
    <property type="protein sequence ID" value="SFL31805.1"/>
    <property type="molecule type" value="Genomic_DNA"/>
</dbReference>
<reference evidence="4" key="1">
    <citation type="submission" date="2016-10" db="EMBL/GenBank/DDBJ databases">
        <authorList>
            <person name="Varghese N."/>
            <person name="Submissions S."/>
        </authorList>
    </citation>
    <scope>NUCLEOTIDE SEQUENCE [LARGE SCALE GENOMIC DNA]</scope>
    <source>
        <strain evidence="4">CGMCC 1.7738</strain>
    </source>
</reference>
<dbReference type="InterPro" id="IPR012341">
    <property type="entry name" value="6hp_glycosidase-like_sf"/>
</dbReference>
<accession>A0A1I4GPA0</accession>
<dbReference type="Gene3D" id="1.50.10.10">
    <property type="match status" value="1"/>
</dbReference>
<evidence type="ECO:0000313" key="3">
    <source>
        <dbReference type="EMBL" id="SFL31805.1"/>
    </source>
</evidence>